<sequence length="262" mass="30484">MTQHKRLEYCLATSGLRLMAREEPWDSAIFRTPVVRIQELQVLEPRQAMTDYQDYKSWVERERLGIVSCRLAQDRLRESMLLEANGFRFIEMVLHPRLDHLQKQTIKEDDLQILPAIEADLENLRHIAETAFSSERYHIDPRLDPALGNQRYGRWVCTSLSHATQCLLKVLDGERLIGLFIVEATASQSMYWHLTAIAPQWQGCGYGRRVWCAMLRHHQAEGYATVTTTISARNIRVLNLYAQLGFRFMPPEMTFHWVRAAA</sequence>
<reference evidence="4 5" key="1">
    <citation type="submission" date="2019-09" db="EMBL/GenBank/DDBJ databases">
        <title>Whole-genome sequence of the purple sulfur bacterium Thiohalocapsa marina DSM 19078.</title>
        <authorList>
            <person name="Kyndt J.A."/>
            <person name="Meyer T.E."/>
        </authorList>
    </citation>
    <scope>NUCLEOTIDE SEQUENCE [LARGE SCALE GENOMIC DNA]</scope>
    <source>
        <strain evidence="4 5">DSM 19078</strain>
    </source>
</reference>
<keyword evidence="5" id="KW-1185">Reference proteome</keyword>
<keyword evidence="2" id="KW-0012">Acyltransferase</keyword>
<dbReference type="CDD" id="cd04301">
    <property type="entry name" value="NAT_SF"/>
    <property type="match status" value="1"/>
</dbReference>
<proteinExistence type="predicted"/>
<keyword evidence="1 4" id="KW-0808">Transferase</keyword>
<dbReference type="PROSITE" id="PS51186">
    <property type="entry name" value="GNAT"/>
    <property type="match status" value="1"/>
</dbReference>
<evidence type="ECO:0000313" key="4">
    <source>
        <dbReference type="EMBL" id="KAA6187859.1"/>
    </source>
</evidence>
<protein>
    <submittedName>
        <fullName evidence="4">GNAT family N-acetyltransferase</fullName>
    </submittedName>
</protein>
<dbReference type="EMBL" id="VWXX01000001">
    <property type="protein sequence ID" value="KAA6187859.1"/>
    <property type="molecule type" value="Genomic_DNA"/>
</dbReference>
<dbReference type="Gene3D" id="3.40.630.30">
    <property type="match status" value="1"/>
</dbReference>
<dbReference type="PANTHER" id="PTHR43877">
    <property type="entry name" value="AMINOALKYLPHOSPHONATE N-ACETYLTRANSFERASE-RELATED-RELATED"/>
    <property type="match status" value="1"/>
</dbReference>
<dbReference type="GO" id="GO:0016747">
    <property type="term" value="F:acyltransferase activity, transferring groups other than amino-acyl groups"/>
    <property type="evidence" value="ECO:0007669"/>
    <property type="project" value="InterPro"/>
</dbReference>
<evidence type="ECO:0000313" key="5">
    <source>
        <dbReference type="Proteomes" id="UP000322981"/>
    </source>
</evidence>
<dbReference type="SUPFAM" id="SSF55729">
    <property type="entry name" value="Acyl-CoA N-acyltransferases (Nat)"/>
    <property type="match status" value="1"/>
</dbReference>
<accession>A0A5M8FVX1</accession>
<dbReference type="RefSeq" id="WP_150089517.1">
    <property type="nucleotide sequence ID" value="NZ_VWXX01000001.1"/>
</dbReference>
<evidence type="ECO:0000256" key="1">
    <source>
        <dbReference type="ARBA" id="ARBA00022679"/>
    </source>
</evidence>
<gene>
    <name evidence="4" type="ORF">F2Q65_01070</name>
</gene>
<dbReference type="InterPro" id="IPR000182">
    <property type="entry name" value="GNAT_dom"/>
</dbReference>
<dbReference type="AlphaFoldDB" id="A0A5M8FVX1"/>
<feature type="domain" description="N-acetyltransferase" evidence="3">
    <location>
        <begin position="111"/>
        <end position="262"/>
    </location>
</feature>
<dbReference type="Proteomes" id="UP000322981">
    <property type="component" value="Unassembled WGS sequence"/>
</dbReference>
<name>A0A5M8FVX1_9GAMM</name>
<comment type="caution">
    <text evidence="4">The sequence shown here is derived from an EMBL/GenBank/DDBJ whole genome shotgun (WGS) entry which is preliminary data.</text>
</comment>
<dbReference type="OrthoDB" id="9796919at2"/>
<evidence type="ECO:0000259" key="3">
    <source>
        <dbReference type="PROSITE" id="PS51186"/>
    </source>
</evidence>
<dbReference type="InterPro" id="IPR016181">
    <property type="entry name" value="Acyl_CoA_acyltransferase"/>
</dbReference>
<dbReference type="InterPro" id="IPR050832">
    <property type="entry name" value="Bact_Acetyltransf"/>
</dbReference>
<dbReference type="Pfam" id="PF13673">
    <property type="entry name" value="Acetyltransf_10"/>
    <property type="match status" value="1"/>
</dbReference>
<evidence type="ECO:0000256" key="2">
    <source>
        <dbReference type="ARBA" id="ARBA00023315"/>
    </source>
</evidence>
<organism evidence="4 5">
    <name type="scientific">Thiohalocapsa marina</name>
    <dbReference type="NCBI Taxonomy" id="424902"/>
    <lineage>
        <taxon>Bacteria</taxon>
        <taxon>Pseudomonadati</taxon>
        <taxon>Pseudomonadota</taxon>
        <taxon>Gammaproteobacteria</taxon>
        <taxon>Chromatiales</taxon>
        <taxon>Chromatiaceae</taxon>
        <taxon>Thiohalocapsa</taxon>
    </lineage>
</organism>